<gene>
    <name evidence="2" type="ORF">PIB30_115430</name>
    <name evidence="3" type="ORF">PIB30_115839</name>
</gene>
<name>A0ABU6Y435_9FABA</name>
<feature type="non-terminal residue" evidence="3">
    <location>
        <position position="1"/>
    </location>
</feature>
<comment type="caution">
    <text evidence="3">The sequence shown here is derived from an EMBL/GenBank/DDBJ whole genome shotgun (WGS) entry which is preliminary data.</text>
</comment>
<feature type="region of interest" description="Disordered" evidence="1">
    <location>
        <begin position="1"/>
        <end position="20"/>
    </location>
</feature>
<reference evidence="3 4" key="1">
    <citation type="journal article" date="2023" name="Plants (Basel)">
        <title>Bridging the Gap: Combining Genomics and Transcriptomics Approaches to Understand Stylosanthes scabra, an Orphan Legume from the Brazilian Caatinga.</title>
        <authorList>
            <person name="Ferreira-Neto J.R.C."/>
            <person name="da Silva M.D."/>
            <person name="Binneck E."/>
            <person name="de Melo N.F."/>
            <person name="da Silva R.H."/>
            <person name="de Melo A.L.T.M."/>
            <person name="Pandolfi V."/>
            <person name="Bustamante F.O."/>
            <person name="Brasileiro-Vidal A.C."/>
            <person name="Benko-Iseppon A.M."/>
        </authorList>
    </citation>
    <scope>NUCLEOTIDE SEQUENCE [LARGE SCALE GENOMIC DNA]</scope>
    <source>
        <tissue evidence="3">Leaves</tissue>
    </source>
</reference>
<evidence type="ECO:0000313" key="3">
    <source>
        <dbReference type="EMBL" id="MED6203478.1"/>
    </source>
</evidence>
<dbReference type="EMBL" id="JASCZI010193799">
    <property type="protein sequence ID" value="MED6191339.1"/>
    <property type="molecule type" value="Genomic_DNA"/>
</dbReference>
<organism evidence="3 4">
    <name type="scientific">Stylosanthes scabra</name>
    <dbReference type="NCBI Taxonomy" id="79078"/>
    <lineage>
        <taxon>Eukaryota</taxon>
        <taxon>Viridiplantae</taxon>
        <taxon>Streptophyta</taxon>
        <taxon>Embryophyta</taxon>
        <taxon>Tracheophyta</taxon>
        <taxon>Spermatophyta</taxon>
        <taxon>Magnoliopsida</taxon>
        <taxon>eudicotyledons</taxon>
        <taxon>Gunneridae</taxon>
        <taxon>Pentapetalae</taxon>
        <taxon>rosids</taxon>
        <taxon>fabids</taxon>
        <taxon>Fabales</taxon>
        <taxon>Fabaceae</taxon>
        <taxon>Papilionoideae</taxon>
        <taxon>50 kb inversion clade</taxon>
        <taxon>dalbergioids sensu lato</taxon>
        <taxon>Dalbergieae</taxon>
        <taxon>Pterocarpus clade</taxon>
        <taxon>Stylosanthes</taxon>
    </lineage>
</organism>
<protein>
    <submittedName>
        <fullName evidence="3">Uncharacterized protein</fullName>
    </submittedName>
</protein>
<keyword evidence="4" id="KW-1185">Reference proteome</keyword>
<proteinExistence type="predicted"/>
<evidence type="ECO:0000256" key="1">
    <source>
        <dbReference type="SAM" id="MobiDB-lite"/>
    </source>
</evidence>
<evidence type="ECO:0000313" key="4">
    <source>
        <dbReference type="Proteomes" id="UP001341840"/>
    </source>
</evidence>
<evidence type="ECO:0000313" key="2">
    <source>
        <dbReference type="EMBL" id="MED6191339.1"/>
    </source>
</evidence>
<sequence>EFPIGTPRPKEVRKNTPEDLTPKESIKRRATEVEELGLRKEILPGGGYRWCVL</sequence>
<accession>A0ABU6Y435</accession>
<feature type="compositionally biased region" description="Basic and acidic residues" evidence="1">
    <location>
        <begin position="8"/>
        <end position="20"/>
    </location>
</feature>
<dbReference type="EMBL" id="JASCZI010225464">
    <property type="protein sequence ID" value="MED6203478.1"/>
    <property type="molecule type" value="Genomic_DNA"/>
</dbReference>
<reference evidence="3" key="2">
    <citation type="submission" date="2023-01" db="EMBL/GenBank/DDBJ databases">
        <authorList>
            <person name="Ferreira-Neto J.R.C."/>
            <person name="Da Silva M.D."/>
            <person name="Binneck E."/>
            <person name="De Melo N.F."/>
            <person name="Da Silva R.H."/>
            <person name="De Melo A.L.T.M."/>
            <person name="Pandolfi V."/>
            <person name="Bustamante F.O."/>
            <person name="Brasileiro-Vidal A.C."/>
            <person name="Benko-Iseppon A.M."/>
        </authorList>
    </citation>
    <scope>NUCLEOTIDE SEQUENCE</scope>
    <source>
        <tissue evidence="3">Leaves</tissue>
    </source>
</reference>
<dbReference type="Proteomes" id="UP001341840">
    <property type="component" value="Unassembled WGS sequence"/>
</dbReference>